<evidence type="ECO:0000313" key="2">
    <source>
        <dbReference type="Proteomes" id="UP000217838"/>
    </source>
</evidence>
<dbReference type="Proteomes" id="UP000217838">
    <property type="component" value="Unassembled WGS sequence"/>
</dbReference>
<protein>
    <recommendedName>
        <fullName evidence="3">Nucleotidyl transferase AbiEii/AbiGii toxin family protein</fullName>
    </recommendedName>
</protein>
<gene>
    <name evidence="1" type="ORF">COB11_08680</name>
</gene>
<dbReference type="Pfam" id="PF08843">
    <property type="entry name" value="AbiEii"/>
    <property type="match status" value="1"/>
</dbReference>
<sequence length="95" mass="11265">MIEKLELLTLAKARGVPVATLEKDYVLGWFLAAIQKHSNLLENWIFKGGTCLKKCYLENYRFSEDLDFSLIRPNQFEIRSFMDKLRKGFERELFE</sequence>
<accession>A0A2A4Y8T0</accession>
<evidence type="ECO:0008006" key="3">
    <source>
        <dbReference type="Google" id="ProtNLM"/>
    </source>
</evidence>
<dbReference type="InterPro" id="IPR014942">
    <property type="entry name" value="AbiEii"/>
</dbReference>
<reference evidence="2" key="1">
    <citation type="submission" date="2017-08" db="EMBL/GenBank/DDBJ databases">
        <title>A dynamic microbial community with high functional redundancy inhabits the cold, oxic subseafloor aquifer.</title>
        <authorList>
            <person name="Tully B.J."/>
            <person name="Wheat C.G."/>
            <person name="Glazer B.T."/>
            <person name="Huber J.A."/>
        </authorList>
    </citation>
    <scope>NUCLEOTIDE SEQUENCE [LARGE SCALE GENOMIC DNA]</scope>
</reference>
<name>A0A2A4Y8T0_UNCAE</name>
<proteinExistence type="predicted"/>
<comment type="caution">
    <text evidence="1">The sequence shown here is derived from an EMBL/GenBank/DDBJ whole genome shotgun (WGS) entry which is preliminary data.</text>
</comment>
<dbReference type="EMBL" id="NVUU01000143">
    <property type="protein sequence ID" value="PCI91080.1"/>
    <property type="molecule type" value="Genomic_DNA"/>
</dbReference>
<evidence type="ECO:0000313" key="1">
    <source>
        <dbReference type="EMBL" id="PCI91080.1"/>
    </source>
</evidence>
<dbReference type="Gene3D" id="3.10.450.620">
    <property type="entry name" value="JHP933, nucleotidyltransferase-like core domain"/>
    <property type="match status" value="1"/>
</dbReference>
<feature type="non-terminal residue" evidence="1">
    <location>
        <position position="95"/>
    </location>
</feature>
<dbReference type="AlphaFoldDB" id="A0A2A4Y8T0"/>
<organism evidence="1 2">
    <name type="scientific">Aerophobetes bacterium</name>
    <dbReference type="NCBI Taxonomy" id="2030807"/>
    <lineage>
        <taxon>Bacteria</taxon>
        <taxon>Candidatus Aerophobota</taxon>
    </lineage>
</organism>